<dbReference type="AlphaFoldDB" id="A0A4V1Q1J4"/>
<feature type="compositionally biased region" description="Acidic residues" evidence="1">
    <location>
        <begin position="247"/>
        <end position="256"/>
    </location>
</feature>
<reference evidence="2 3" key="1">
    <citation type="submission" date="2019-01" db="EMBL/GenBank/DDBJ databases">
        <title>Draft genome sequence of Psathyrella aberdarensis IHI B618.</title>
        <authorList>
            <person name="Buettner E."/>
            <person name="Kellner H."/>
        </authorList>
    </citation>
    <scope>NUCLEOTIDE SEQUENCE [LARGE SCALE GENOMIC DNA]</scope>
    <source>
        <strain evidence="2 3">IHI B618</strain>
    </source>
</reference>
<name>A0A4V1Q1J4_9AGAR</name>
<comment type="caution">
    <text evidence="2">The sequence shown here is derived from an EMBL/GenBank/DDBJ whole genome shotgun (WGS) entry which is preliminary data.</text>
</comment>
<dbReference type="Proteomes" id="UP000290288">
    <property type="component" value="Unassembled WGS sequence"/>
</dbReference>
<organism evidence="2 3">
    <name type="scientific">Candolleomyces aberdarensis</name>
    <dbReference type="NCBI Taxonomy" id="2316362"/>
    <lineage>
        <taxon>Eukaryota</taxon>
        <taxon>Fungi</taxon>
        <taxon>Dikarya</taxon>
        <taxon>Basidiomycota</taxon>
        <taxon>Agaricomycotina</taxon>
        <taxon>Agaricomycetes</taxon>
        <taxon>Agaricomycetidae</taxon>
        <taxon>Agaricales</taxon>
        <taxon>Agaricineae</taxon>
        <taxon>Psathyrellaceae</taxon>
        <taxon>Candolleomyces</taxon>
    </lineage>
</organism>
<gene>
    <name evidence="2" type="ORF">EST38_g14055</name>
</gene>
<proteinExistence type="predicted"/>
<feature type="non-terminal residue" evidence="2">
    <location>
        <position position="1"/>
    </location>
</feature>
<feature type="compositionally biased region" description="Polar residues" evidence="1">
    <location>
        <begin position="212"/>
        <end position="246"/>
    </location>
</feature>
<sequence length="256" mass="28167">LGPYGRELESFATEDPANRTLLLYAKLLSVEQKISKIAVSSGSFTVSKALSDNIKNYTHAVLLSPKLSTYKGEIIWKRVMAVIKHLNVNVPDNLESDRHVYKAVKEAVTLELTQTRSKIKKAIASSRTTNQSVYELANGLVESTQCVVTVALCARLALLRKVHAEKDKSGPKYWDHVDEYLKMVRTVAEGSEEKIQQALSTMLAQDRSIYGTKSQSTIPSDSSPNEWQTTVDDVISTSATTPADGSTQDDEADGDD</sequence>
<dbReference type="OrthoDB" id="3236341at2759"/>
<evidence type="ECO:0000313" key="3">
    <source>
        <dbReference type="Proteomes" id="UP000290288"/>
    </source>
</evidence>
<keyword evidence="3" id="KW-1185">Reference proteome</keyword>
<dbReference type="EMBL" id="SDEE01001593">
    <property type="protein sequence ID" value="RXW11798.1"/>
    <property type="molecule type" value="Genomic_DNA"/>
</dbReference>
<protein>
    <submittedName>
        <fullName evidence="2">Uncharacterized protein</fullName>
    </submittedName>
</protein>
<evidence type="ECO:0000313" key="2">
    <source>
        <dbReference type="EMBL" id="RXW11798.1"/>
    </source>
</evidence>
<accession>A0A4V1Q1J4</accession>
<evidence type="ECO:0000256" key="1">
    <source>
        <dbReference type="SAM" id="MobiDB-lite"/>
    </source>
</evidence>
<feature type="region of interest" description="Disordered" evidence="1">
    <location>
        <begin position="212"/>
        <end position="256"/>
    </location>
</feature>